<feature type="transmembrane region" description="Helical" evidence="1">
    <location>
        <begin position="101"/>
        <end position="125"/>
    </location>
</feature>
<evidence type="ECO:0000313" key="3">
    <source>
        <dbReference type="Proteomes" id="UP000613768"/>
    </source>
</evidence>
<accession>A0AAW3ZLI4</accession>
<dbReference type="Proteomes" id="UP000613768">
    <property type="component" value="Unassembled WGS sequence"/>
</dbReference>
<keyword evidence="1" id="KW-0812">Transmembrane</keyword>
<feature type="transmembrane region" description="Helical" evidence="1">
    <location>
        <begin position="69"/>
        <end position="89"/>
    </location>
</feature>
<proteinExistence type="predicted"/>
<organism evidence="2 3">
    <name type="scientific">Pseudomarimonas arenosa</name>
    <dbReference type="NCBI Taxonomy" id="2774145"/>
    <lineage>
        <taxon>Bacteria</taxon>
        <taxon>Pseudomonadati</taxon>
        <taxon>Pseudomonadota</taxon>
        <taxon>Gammaproteobacteria</taxon>
        <taxon>Lysobacterales</taxon>
        <taxon>Lysobacteraceae</taxon>
        <taxon>Pseudomarimonas</taxon>
    </lineage>
</organism>
<dbReference type="EMBL" id="JACYTR010000012">
    <property type="protein sequence ID" value="MBD8525775.1"/>
    <property type="molecule type" value="Genomic_DNA"/>
</dbReference>
<evidence type="ECO:0000313" key="2">
    <source>
        <dbReference type="EMBL" id="MBD8525775.1"/>
    </source>
</evidence>
<dbReference type="RefSeq" id="WP_192029151.1">
    <property type="nucleotide sequence ID" value="NZ_JACYTR010000012.1"/>
</dbReference>
<sequence>MLTHGLHRLLNRHWFALPALLVVFGALVVSQTADWPVEARLIEAGLLFDLAVLIPALYLWCYRKSGKSAALRALALSCGGVWAASHLVPLEHQVLLPWLTWLRYAAIGLLIYVEVRVLASVYFAVILGRKSPEMAAIELSNSLGIPAQFAQLLAKEAEFWRRVFAWPIKLVRSFRRK</sequence>
<name>A0AAW3ZLI4_9GAMM</name>
<comment type="caution">
    <text evidence="2">The sequence shown here is derived from an EMBL/GenBank/DDBJ whole genome shotgun (WGS) entry which is preliminary data.</text>
</comment>
<gene>
    <name evidence="2" type="ORF">IFO71_08460</name>
</gene>
<feature type="transmembrane region" description="Helical" evidence="1">
    <location>
        <begin position="12"/>
        <end position="29"/>
    </location>
</feature>
<protein>
    <recommendedName>
        <fullName evidence="4">ABC transporter permease</fullName>
    </recommendedName>
</protein>
<evidence type="ECO:0008006" key="4">
    <source>
        <dbReference type="Google" id="ProtNLM"/>
    </source>
</evidence>
<keyword evidence="3" id="KW-1185">Reference proteome</keyword>
<reference evidence="2 3" key="1">
    <citation type="submission" date="2020-09" db="EMBL/GenBank/DDBJ databases">
        <title>Pseudoxanthomonas sp. CAU 1598 isolated from sand of Yaerae Beach.</title>
        <authorList>
            <person name="Kim W."/>
        </authorList>
    </citation>
    <scope>NUCLEOTIDE SEQUENCE [LARGE SCALE GENOMIC DNA]</scope>
    <source>
        <strain evidence="2 3">CAU 1598</strain>
    </source>
</reference>
<evidence type="ECO:0000256" key="1">
    <source>
        <dbReference type="SAM" id="Phobius"/>
    </source>
</evidence>
<keyword evidence="1" id="KW-0472">Membrane</keyword>
<dbReference type="AlphaFoldDB" id="A0AAW3ZLI4"/>
<keyword evidence="1" id="KW-1133">Transmembrane helix</keyword>
<feature type="transmembrane region" description="Helical" evidence="1">
    <location>
        <begin position="41"/>
        <end position="62"/>
    </location>
</feature>